<feature type="binding site" evidence="9">
    <location>
        <position position="258"/>
    </location>
    <ligand>
        <name>succinyl-CoA</name>
        <dbReference type="ChEBI" id="CHEBI:57292"/>
    </ligand>
</feature>
<keyword evidence="1 9" id="KW-0963">Cytoplasm</keyword>
<evidence type="ECO:0000313" key="12">
    <source>
        <dbReference type="EMBL" id="MDN4614812.1"/>
    </source>
</evidence>
<feature type="domain" description="2,3,4,5-tetrahydropyridine-2,6-dicarboxylate N-succinyltransferase middle" evidence="11">
    <location>
        <begin position="128"/>
        <end position="166"/>
    </location>
</feature>
<keyword evidence="2 9" id="KW-0028">Amino-acid biosynthesis</keyword>
<keyword evidence="7 9" id="KW-0457">Lysine biosynthesis</keyword>
<reference evidence="12" key="1">
    <citation type="submission" date="2023-06" db="EMBL/GenBank/DDBJ databases">
        <title>MT1 and MT2 Draft Genomes of Novel Species.</title>
        <authorList>
            <person name="Venkateswaran K."/>
        </authorList>
    </citation>
    <scope>NUCLEOTIDE SEQUENCE</scope>
    <source>
        <strain evidence="12">F6_8S_P_1B</strain>
    </source>
</reference>
<keyword evidence="13" id="KW-1185">Reference proteome</keyword>
<keyword evidence="8 9" id="KW-0012">Acyltransferase</keyword>
<dbReference type="CDD" id="cd04649">
    <property type="entry name" value="LbH_THP_succinylT_putative"/>
    <property type="match status" value="1"/>
</dbReference>
<dbReference type="InterPro" id="IPR038361">
    <property type="entry name" value="THDPS_M_sf"/>
</dbReference>
<evidence type="ECO:0000256" key="5">
    <source>
        <dbReference type="ARBA" id="ARBA00022842"/>
    </source>
</evidence>
<dbReference type="Proteomes" id="UP001174208">
    <property type="component" value="Unassembled WGS sequence"/>
</dbReference>
<evidence type="ECO:0000256" key="2">
    <source>
        <dbReference type="ARBA" id="ARBA00022605"/>
    </source>
</evidence>
<evidence type="ECO:0000313" key="13">
    <source>
        <dbReference type="Proteomes" id="UP001174208"/>
    </source>
</evidence>
<dbReference type="InterPro" id="IPR026586">
    <property type="entry name" value="Type2_DapD"/>
</dbReference>
<name>A0ABT8KCT0_9MICO</name>
<dbReference type="GO" id="GO:0008666">
    <property type="term" value="F:2,3,4,5-tetrahydropyridine-2,6-dicarboxylate N-succinyltransferase activity"/>
    <property type="evidence" value="ECO:0007669"/>
    <property type="project" value="UniProtKB-EC"/>
</dbReference>
<dbReference type="InterPro" id="IPR001451">
    <property type="entry name" value="Hexapep"/>
</dbReference>
<feature type="region of interest" description="Disordered" evidence="10">
    <location>
        <begin position="1"/>
        <end position="21"/>
    </location>
</feature>
<dbReference type="SUPFAM" id="SSF51161">
    <property type="entry name" value="Trimeric LpxA-like enzymes"/>
    <property type="match status" value="1"/>
</dbReference>
<comment type="similarity">
    <text evidence="9">Belongs to the type 2 tetrahydrodipicolinate N-succinyltransferase family.</text>
</comment>
<protein>
    <recommendedName>
        <fullName evidence="9">2,3,4,5-tetrahydropyridine-2,6-dicarboxylate N-succinyltransferase</fullName>
        <ecNumber evidence="9">2.3.1.117</ecNumber>
    </recommendedName>
    <alternativeName>
        <fullName evidence="9">Tetrahydrodipicolinate N-succinyltransferase</fullName>
        <shortName evidence="9">THDP succinyltransferase</shortName>
        <shortName evidence="9">THP succinyltransferase</shortName>
    </alternativeName>
    <alternativeName>
        <fullName evidence="9">Tetrahydropicolinate succinylase</fullName>
    </alternativeName>
</protein>
<evidence type="ECO:0000256" key="1">
    <source>
        <dbReference type="ARBA" id="ARBA00022490"/>
    </source>
</evidence>
<dbReference type="Pfam" id="PF14602">
    <property type="entry name" value="Hexapep_2"/>
    <property type="match status" value="1"/>
</dbReference>
<evidence type="ECO:0000256" key="4">
    <source>
        <dbReference type="ARBA" id="ARBA00022723"/>
    </source>
</evidence>
<comment type="catalytic activity">
    <reaction evidence="9">
        <text>(S)-2,3,4,5-tetrahydrodipicolinate + succinyl-CoA + H2O = (S)-2-succinylamino-6-oxoheptanedioate + CoA</text>
        <dbReference type="Rhea" id="RHEA:17325"/>
        <dbReference type="ChEBI" id="CHEBI:15377"/>
        <dbReference type="ChEBI" id="CHEBI:15685"/>
        <dbReference type="ChEBI" id="CHEBI:16845"/>
        <dbReference type="ChEBI" id="CHEBI:57287"/>
        <dbReference type="ChEBI" id="CHEBI:57292"/>
        <dbReference type="EC" id="2.3.1.117"/>
    </reaction>
</comment>
<dbReference type="Gene3D" id="3.30.60.70">
    <property type="entry name" value="Trimeric LpxA-like enzymes"/>
    <property type="match status" value="1"/>
</dbReference>
<keyword evidence="5 9" id="KW-0460">Magnesium</keyword>
<dbReference type="EC" id="2.3.1.117" evidence="9"/>
<evidence type="ECO:0000256" key="6">
    <source>
        <dbReference type="ARBA" id="ARBA00022915"/>
    </source>
</evidence>
<keyword evidence="4 9" id="KW-0479">Metal-binding</keyword>
<comment type="caution">
    <text evidence="12">The sequence shown here is derived from an EMBL/GenBank/DDBJ whole genome shotgun (WGS) entry which is preliminary data.</text>
</comment>
<evidence type="ECO:0000256" key="3">
    <source>
        <dbReference type="ARBA" id="ARBA00022679"/>
    </source>
</evidence>
<feature type="binding site" evidence="9">
    <location>
        <position position="232"/>
    </location>
    <ligand>
        <name>succinyl-CoA</name>
        <dbReference type="ChEBI" id="CHEBI:57292"/>
    </ligand>
</feature>
<dbReference type="EMBL" id="JAROCF010000001">
    <property type="protein sequence ID" value="MDN4614812.1"/>
    <property type="molecule type" value="Genomic_DNA"/>
</dbReference>
<keyword evidence="3 9" id="KW-0808">Transferase</keyword>
<feature type="binding site" evidence="9">
    <location>
        <begin position="273"/>
        <end position="274"/>
    </location>
    <ligand>
        <name>succinyl-CoA</name>
        <dbReference type="ChEBI" id="CHEBI:57292"/>
    </ligand>
</feature>
<sequence>MPSAVPSESAAPRTGSAAGSSADSAVRSAWGYGLATIAADGTVLDTWFPEPRLGRIPDGRDPWIAPAELEELATEDRRRNVRVDIVTVQIDLDAPPASTSDAYLRLHLLSHLLVQPNTLNLDGIFAHLPIVAWTNAGPVLPADLDRLRPSLQRAGIHVTGIDKFPRLLDYVTPERVRIADASRVRLGAHLAPGTTVMHEGFVNYNAGTLGASMVEGRISQGVVVGDGSDIGGGASIMGTLSGGGTHRVAIGERSLLGANSGIGISIGDDSIVEAGLYVTAGTKVVLADAAPTADGRPQTVKAAELSGVAGLLFRRNSLTGAVEVLRRAGQGVELNAALHA</sequence>
<feature type="active site" description="Acyl-anhydride intermediate" evidence="9">
    <location>
        <position position="215"/>
    </location>
</feature>
<dbReference type="InterPro" id="IPR032784">
    <property type="entry name" value="THDPS_M"/>
</dbReference>
<evidence type="ECO:0000259" key="11">
    <source>
        <dbReference type="Pfam" id="PF14789"/>
    </source>
</evidence>
<evidence type="ECO:0000256" key="7">
    <source>
        <dbReference type="ARBA" id="ARBA00023154"/>
    </source>
</evidence>
<dbReference type="InterPro" id="IPR019875">
    <property type="entry name" value="DapD_actinobacteria"/>
</dbReference>
<feature type="binding site" evidence="9">
    <location>
        <position position="301"/>
    </location>
    <ligand>
        <name>succinyl-CoA</name>
        <dbReference type="ChEBI" id="CHEBI:57292"/>
    </ligand>
</feature>
<evidence type="ECO:0000256" key="8">
    <source>
        <dbReference type="ARBA" id="ARBA00023315"/>
    </source>
</evidence>
<comment type="subunit">
    <text evidence="9">Homotrimer.</text>
</comment>
<feature type="binding site" evidence="9">
    <location>
        <position position="281"/>
    </location>
    <ligand>
        <name>succinyl-CoA</name>
        <dbReference type="ChEBI" id="CHEBI:57292"/>
    </ligand>
</feature>
<comment type="subcellular location">
    <subcellularLocation>
        <location evidence="9">Cytoplasm</location>
    </subcellularLocation>
</comment>
<feature type="binding site" evidence="9">
    <location>
        <position position="217"/>
    </location>
    <ligand>
        <name>succinyl-CoA</name>
        <dbReference type="ChEBI" id="CHEBI:57292"/>
    </ligand>
</feature>
<comment type="pathway">
    <text evidence="9">Amino-acid biosynthesis; L-lysine biosynthesis via DAP pathway; LL-2,6-diaminopimelate from (S)-tetrahydrodipicolinate (succinylase route): step 1/3.</text>
</comment>
<evidence type="ECO:0000256" key="10">
    <source>
        <dbReference type="SAM" id="MobiDB-lite"/>
    </source>
</evidence>
<keyword evidence="6 9" id="KW-0220">Diaminopimelate biosynthesis</keyword>
<comment type="function">
    <text evidence="9">Catalyzes the conversion of the cyclic tetrahydrodipicolinate (THDP) into the acyclic N-succinyl-L-2-amino-6-oxopimelate using succinyl-CoA.</text>
</comment>
<proteinExistence type="inferred from homology"/>
<evidence type="ECO:0000256" key="9">
    <source>
        <dbReference type="HAMAP-Rule" id="MF_02122"/>
    </source>
</evidence>
<feature type="binding site" evidence="9">
    <location>
        <position position="199"/>
    </location>
    <ligand>
        <name>Mg(2+)</name>
        <dbReference type="ChEBI" id="CHEBI:18420"/>
        <label>2</label>
        <note>ligand shared between trimeric partners</note>
    </ligand>
</feature>
<dbReference type="InterPro" id="IPR011004">
    <property type="entry name" value="Trimer_LpxA-like_sf"/>
</dbReference>
<dbReference type="Gene3D" id="2.160.10.10">
    <property type="entry name" value="Hexapeptide repeat proteins"/>
    <property type="match status" value="1"/>
</dbReference>
<feature type="binding site" evidence="9">
    <location>
        <begin position="314"/>
        <end position="317"/>
    </location>
    <ligand>
        <name>succinyl-CoA</name>
        <dbReference type="ChEBI" id="CHEBI:57292"/>
    </ligand>
</feature>
<dbReference type="NCBIfam" id="TIGR03535">
    <property type="entry name" value="DapD_actino"/>
    <property type="match status" value="1"/>
</dbReference>
<feature type="binding site" evidence="9">
    <location>
        <position position="235"/>
    </location>
    <ligand>
        <name>succinyl-CoA</name>
        <dbReference type="ChEBI" id="CHEBI:57292"/>
    </ligand>
</feature>
<organism evidence="12 13">
    <name type="scientific">Leifsonia williamsii</name>
    <dbReference type="NCBI Taxonomy" id="3035919"/>
    <lineage>
        <taxon>Bacteria</taxon>
        <taxon>Bacillati</taxon>
        <taxon>Actinomycetota</taxon>
        <taxon>Actinomycetes</taxon>
        <taxon>Micrococcales</taxon>
        <taxon>Microbacteriaceae</taxon>
        <taxon>Leifsonia</taxon>
    </lineage>
</organism>
<comment type="caution">
    <text evidence="9">Lacks conserved residue(s) required for the propagation of feature annotation.</text>
</comment>
<dbReference type="RefSeq" id="WP_301212915.1">
    <property type="nucleotide sequence ID" value="NZ_JAROCF010000001.1"/>
</dbReference>
<dbReference type="Gene3D" id="3.30.70.2010">
    <property type="match status" value="1"/>
</dbReference>
<dbReference type="Pfam" id="PF14789">
    <property type="entry name" value="THDPS_M"/>
    <property type="match status" value="1"/>
</dbReference>
<gene>
    <name evidence="9 12" type="primary">dapD</name>
    <name evidence="12" type="ORF">P5G50_10130</name>
</gene>
<accession>A0ABT8KCT0</accession>
<dbReference type="HAMAP" id="MF_02122">
    <property type="entry name" value="DapD_type2"/>
    <property type="match status" value="1"/>
</dbReference>